<feature type="transmembrane region" description="Helical" evidence="1">
    <location>
        <begin position="398"/>
        <end position="419"/>
    </location>
</feature>
<dbReference type="InParanoid" id="A0A517SMY4"/>
<dbReference type="KEGG" id="ccos:Pan44_55560"/>
<proteinExistence type="predicted"/>
<evidence type="ECO:0008006" key="4">
    <source>
        <dbReference type="Google" id="ProtNLM"/>
    </source>
</evidence>
<protein>
    <recommendedName>
        <fullName evidence="4">DUF4350 domain-containing protein</fullName>
    </recommendedName>
</protein>
<keyword evidence="1" id="KW-0812">Transmembrane</keyword>
<sequence>MTMRWLPIALGLLILFSPHPGRGQETSGEDLDLTVSQMQAGGFVFDKGTRLVSDPRLKISLTPMFETLRTQAPLNLNVRLQWNGSGLLEGRLLCDIYAAERYVGSWRSHELAVNNEVLSFPLTLPPSPLYNGRDPFNLRIAFEAEDRTILMDQRDLPVESTWSRNFVVGVVAPENVTRISGFRSDSQTPQVADIFQLANFHDFPLHASQLVTNTTPVVSRDFPLDPLRLTAFDMVVVSPESLRELRPPQWQSLATWIRAGGRACLIATMAVPENLRPAWRELFNEQPGETSLTFSDKGIPEFAAGGTSLRARIGCGRVICLTEPAKIDSRAWLQDLLWLYGIRDAVQSSILSTGKWTIGAPPSTAATVAFHPFVPVKRPLAEMRRPLNSPEVGRISPITIFLLLGTCLMLIGPVDYFVLGRLGMRKMTWVFLPCVAIATTWATMRVSQGALGAKDYARSVSVADLDRIGRVCRVSRFEQRYAGTEAIHRRSLGPSLRLDFERPLLGWNGASNPLVPWTTVRGGDDQSNQPPLRYSGKVTGGYELLEPMFQWSPRLFRETTFGDDGRINSAPLQTIRWSELENLTWVTTDGRRKIAELVHEVLPEAAVYVRFSNRTAKCGDPEPEAAPNTVTPAPVAESPEAFIHLIGNATSCQRSFLDTSLIYERAVTRPFGLFGLVRERSPTCGADLEDFQWIDSEDPTEAVLMILLPGEDSVIYRRRLALAAAAR</sequence>
<evidence type="ECO:0000313" key="2">
    <source>
        <dbReference type="EMBL" id="QDT57487.1"/>
    </source>
</evidence>
<reference evidence="2 3" key="1">
    <citation type="submission" date="2019-02" db="EMBL/GenBank/DDBJ databases">
        <title>Deep-cultivation of Planctomycetes and their phenomic and genomic characterization uncovers novel biology.</title>
        <authorList>
            <person name="Wiegand S."/>
            <person name="Jogler M."/>
            <person name="Boedeker C."/>
            <person name="Pinto D."/>
            <person name="Vollmers J."/>
            <person name="Rivas-Marin E."/>
            <person name="Kohn T."/>
            <person name="Peeters S.H."/>
            <person name="Heuer A."/>
            <person name="Rast P."/>
            <person name="Oberbeckmann S."/>
            <person name="Bunk B."/>
            <person name="Jeske O."/>
            <person name="Meyerdierks A."/>
            <person name="Storesund J.E."/>
            <person name="Kallscheuer N."/>
            <person name="Luecker S."/>
            <person name="Lage O.M."/>
            <person name="Pohl T."/>
            <person name="Merkel B.J."/>
            <person name="Hornburger P."/>
            <person name="Mueller R.-W."/>
            <person name="Bruemmer F."/>
            <person name="Labrenz M."/>
            <person name="Spormann A.M."/>
            <person name="Op den Camp H."/>
            <person name="Overmann J."/>
            <person name="Amann R."/>
            <person name="Jetten M.S.M."/>
            <person name="Mascher T."/>
            <person name="Medema M.H."/>
            <person name="Devos D.P."/>
            <person name="Kaster A.-K."/>
            <person name="Ovreas L."/>
            <person name="Rohde M."/>
            <person name="Galperin M.Y."/>
            <person name="Jogler C."/>
        </authorList>
    </citation>
    <scope>NUCLEOTIDE SEQUENCE [LARGE SCALE GENOMIC DNA]</scope>
    <source>
        <strain evidence="2 3">Pan44</strain>
    </source>
</reference>
<evidence type="ECO:0000256" key="1">
    <source>
        <dbReference type="SAM" id="Phobius"/>
    </source>
</evidence>
<keyword evidence="1" id="KW-1133">Transmembrane helix</keyword>
<dbReference type="Proteomes" id="UP000315700">
    <property type="component" value="Chromosome"/>
</dbReference>
<gene>
    <name evidence="2" type="ORF">Pan44_55560</name>
</gene>
<dbReference type="OrthoDB" id="215124at2"/>
<dbReference type="RefSeq" id="WP_145034832.1">
    <property type="nucleotide sequence ID" value="NZ_CP036271.1"/>
</dbReference>
<keyword evidence="3" id="KW-1185">Reference proteome</keyword>
<keyword evidence="1" id="KW-0472">Membrane</keyword>
<dbReference type="EMBL" id="CP036271">
    <property type="protein sequence ID" value="QDT57487.1"/>
    <property type="molecule type" value="Genomic_DNA"/>
</dbReference>
<accession>A0A517SMY4</accession>
<evidence type="ECO:0000313" key="3">
    <source>
        <dbReference type="Proteomes" id="UP000315700"/>
    </source>
</evidence>
<name>A0A517SMY4_9PLAN</name>
<organism evidence="2 3">
    <name type="scientific">Caulifigura coniformis</name>
    <dbReference type="NCBI Taxonomy" id="2527983"/>
    <lineage>
        <taxon>Bacteria</taxon>
        <taxon>Pseudomonadati</taxon>
        <taxon>Planctomycetota</taxon>
        <taxon>Planctomycetia</taxon>
        <taxon>Planctomycetales</taxon>
        <taxon>Planctomycetaceae</taxon>
        <taxon>Caulifigura</taxon>
    </lineage>
</organism>
<dbReference type="AlphaFoldDB" id="A0A517SMY4"/>